<evidence type="ECO:0000313" key="2">
    <source>
        <dbReference type="Proteomes" id="UP000295696"/>
    </source>
</evidence>
<dbReference type="Gene3D" id="3.10.129.10">
    <property type="entry name" value="Hotdog Thioesterase"/>
    <property type="match status" value="1"/>
</dbReference>
<dbReference type="NCBIfam" id="TIGR04098">
    <property type="entry name" value="LnmK_bifunc"/>
    <property type="match status" value="1"/>
</dbReference>
<dbReference type="InterPro" id="IPR024091">
    <property type="entry name" value="LnmK-like_bifun_acyl/decarbox"/>
</dbReference>
<protein>
    <submittedName>
        <fullName evidence="1">Putative biosynthetic protein (TIGR04099 family)</fullName>
    </submittedName>
</protein>
<gene>
    <name evidence="1" type="ORF">EDD52_101283</name>
</gene>
<dbReference type="AlphaFoldDB" id="A0A4R3JLF2"/>
<dbReference type="EMBL" id="SLZU01000001">
    <property type="protein sequence ID" value="TCS67188.1"/>
    <property type="molecule type" value="Genomic_DNA"/>
</dbReference>
<reference evidence="1 2" key="1">
    <citation type="submission" date="2019-03" db="EMBL/GenBank/DDBJ databases">
        <title>Genomic Encyclopedia of Type Strains, Phase IV (KMG-IV): sequencing the most valuable type-strain genomes for metagenomic binning, comparative biology and taxonomic classification.</title>
        <authorList>
            <person name="Goeker M."/>
        </authorList>
    </citation>
    <scope>NUCLEOTIDE SEQUENCE [LARGE SCALE GENOMIC DNA]</scope>
    <source>
        <strain evidence="1 2">DSM 104836</strain>
    </source>
</reference>
<name>A0A4R3JLF2_9RHOB</name>
<organism evidence="1 2">
    <name type="scientific">Primorskyibacter sedentarius</name>
    <dbReference type="NCBI Taxonomy" id="745311"/>
    <lineage>
        <taxon>Bacteria</taxon>
        <taxon>Pseudomonadati</taxon>
        <taxon>Pseudomonadota</taxon>
        <taxon>Alphaproteobacteria</taxon>
        <taxon>Rhodobacterales</taxon>
        <taxon>Roseobacteraceae</taxon>
        <taxon>Primorskyibacter</taxon>
    </lineage>
</organism>
<keyword evidence="2" id="KW-1185">Reference proteome</keyword>
<sequence>MSRPVLRAIDTGPARQGHLTLGMAQLSPFGLSEQWLLRDCGDRHWGLIADAAGSNMAFRDACGTPVYAAFCATSVTWHEAPMLGARATVNSTLHDVAPQRIGSLHTISGAQGSYATVRMISCFLKHDSSGSNTRLLRSGLTTLKDLPKAPAALDHLHLRARMLARLARKATPEQPHFHYRPVPALDFNAVGLLYFPVFSKIAEMAAPRDDRPKQRTVVYLGNLNPGEGTNVSRHGAHSVIRAADRLIGLVETS</sequence>
<proteinExistence type="predicted"/>
<comment type="caution">
    <text evidence="1">The sequence shown here is derived from an EMBL/GenBank/DDBJ whole genome shotgun (WGS) entry which is preliminary data.</text>
</comment>
<dbReference type="Proteomes" id="UP000295696">
    <property type="component" value="Unassembled WGS sequence"/>
</dbReference>
<accession>A0A4R3JLF2</accession>
<dbReference type="OrthoDB" id="7875571at2"/>
<dbReference type="RefSeq" id="WP_132241232.1">
    <property type="nucleotide sequence ID" value="NZ_SLZU01000001.1"/>
</dbReference>
<evidence type="ECO:0000313" key="1">
    <source>
        <dbReference type="EMBL" id="TCS67188.1"/>
    </source>
</evidence>
<dbReference type="NCBIfam" id="TIGR04099">
    <property type="entry name" value="biosn_Pnap_2097"/>
    <property type="match status" value="1"/>
</dbReference>